<organism evidence="7 8">
    <name type="scientific">Paenibacillus chartarius</name>
    <dbReference type="NCBI Taxonomy" id="747481"/>
    <lineage>
        <taxon>Bacteria</taxon>
        <taxon>Bacillati</taxon>
        <taxon>Bacillota</taxon>
        <taxon>Bacilli</taxon>
        <taxon>Bacillales</taxon>
        <taxon>Paenibacillaceae</taxon>
        <taxon>Paenibacillus</taxon>
    </lineage>
</organism>
<evidence type="ECO:0000259" key="6">
    <source>
        <dbReference type="PROSITE" id="PS50929"/>
    </source>
</evidence>
<sequence>MNSFYSLLIAPFTKYKPKMALLLAAVFVELGFETFMPLSFKFIIDLAIMPRNYSILITILAAVISGALLTVCIGLFRDRMFAGLGSQVVSDYYKWLFDRLQTLSTGFFQHVPSGDIVSRFNNDMISVDSFIKLIPYTLLSVLGLIFNVAVLSMLQWQLALLAVVGLPLCLVGPKWGCSVS</sequence>
<reference evidence="7 8" key="1">
    <citation type="submission" date="2024-09" db="EMBL/GenBank/DDBJ databases">
        <authorList>
            <person name="Sun Q."/>
            <person name="Mori K."/>
        </authorList>
    </citation>
    <scope>NUCLEOTIDE SEQUENCE [LARGE SCALE GENOMIC DNA]</scope>
    <source>
        <strain evidence="7 8">CCM 7759</strain>
    </source>
</reference>
<dbReference type="EMBL" id="JBHLWN010000049">
    <property type="protein sequence ID" value="MFC0213372.1"/>
    <property type="molecule type" value="Genomic_DNA"/>
</dbReference>
<keyword evidence="2 5" id="KW-0812">Transmembrane</keyword>
<evidence type="ECO:0000256" key="1">
    <source>
        <dbReference type="ARBA" id="ARBA00004651"/>
    </source>
</evidence>
<proteinExistence type="predicted"/>
<feature type="transmembrane region" description="Helical" evidence="5">
    <location>
        <begin position="20"/>
        <end position="43"/>
    </location>
</feature>
<comment type="subcellular location">
    <subcellularLocation>
        <location evidence="1">Cell membrane</location>
        <topology evidence="1">Multi-pass membrane protein</topology>
    </subcellularLocation>
</comment>
<evidence type="ECO:0000256" key="3">
    <source>
        <dbReference type="ARBA" id="ARBA00022989"/>
    </source>
</evidence>
<gene>
    <name evidence="7" type="ORF">ACFFK0_13060</name>
</gene>
<dbReference type="Pfam" id="PF00664">
    <property type="entry name" value="ABC_membrane"/>
    <property type="match status" value="1"/>
</dbReference>
<keyword evidence="8" id="KW-1185">Reference proteome</keyword>
<feature type="transmembrane region" description="Helical" evidence="5">
    <location>
        <begin position="158"/>
        <end position="176"/>
    </location>
</feature>
<evidence type="ECO:0000313" key="7">
    <source>
        <dbReference type="EMBL" id="MFC0213372.1"/>
    </source>
</evidence>
<dbReference type="InterPro" id="IPR011527">
    <property type="entry name" value="ABC1_TM_dom"/>
</dbReference>
<feature type="transmembrane region" description="Helical" evidence="5">
    <location>
        <begin position="133"/>
        <end position="151"/>
    </location>
</feature>
<dbReference type="Gene3D" id="1.20.1560.10">
    <property type="entry name" value="ABC transporter type 1, transmembrane domain"/>
    <property type="match status" value="1"/>
</dbReference>
<evidence type="ECO:0000256" key="5">
    <source>
        <dbReference type="SAM" id="Phobius"/>
    </source>
</evidence>
<evidence type="ECO:0000256" key="4">
    <source>
        <dbReference type="ARBA" id="ARBA00023136"/>
    </source>
</evidence>
<feature type="domain" description="ABC transmembrane type-1" evidence="6">
    <location>
        <begin position="20"/>
        <end position="175"/>
    </location>
</feature>
<evidence type="ECO:0000256" key="2">
    <source>
        <dbReference type="ARBA" id="ARBA00022692"/>
    </source>
</evidence>
<protein>
    <submittedName>
        <fullName evidence="7">ABC transporter transmembrane domain-containing protein</fullName>
    </submittedName>
</protein>
<dbReference type="PROSITE" id="PS50929">
    <property type="entry name" value="ABC_TM1F"/>
    <property type="match status" value="1"/>
</dbReference>
<name>A0ABV6DL92_9BACL</name>
<dbReference type="Proteomes" id="UP001589776">
    <property type="component" value="Unassembled WGS sequence"/>
</dbReference>
<dbReference type="SUPFAM" id="SSF90123">
    <property type="entry name" value="ABC transporter transmembrane region"/>
    <property type="match status" value="1"/>
</dbReference>
<dbReference type="RefSeq" id="WP_377470668.1">
    <property type="nucleotide sequence ID" value="NZ_JBHLWN010000049.1"/>
</dbReference>
<comment type="caution">
    <text evidence="7">The sequence shown here is derived from an EMBL/GenBank/DDBJ whole genome shotgun (WGS) entry which is preliminary data.</text>
</comment>
<accession>A0ABV6DL92</accession>
<evidence type="ECO:0000313" key="8">
    <source>
        <dbReference type="Proteomes" id="UP001589776"/>
    </source>
</evidence>
<dbReference type="InterPro" id="IPR036640">
    <property type="entry name" value="ABC1_TM_sf"/>
</dbReference>
<keyword evidence="3 5" id="KW-1133">Transmembrane helix</keyword>
<keyword evidence="4 5" id="KW-0472">Membrane</keyword>
<feature type="transmembrane region" description="Helical" evidence="5">
    <location>
        <begin position="55"/>
        <end position="76"/>
    </location>
</feature>